<reference evidence="2" key="3">
    <citation type="submission" date="2025-09" db="UniProtKB">
        <authorList>
            <consortium name="Ensembl"/>
        </authorList>
    </citation>
    <scope>IDENTIFICATION</scope>
</reference>
<protein>
    <submittedName>
        <fullName evidence="2">Uncharacterized protein</fullName>
    </submittedName>
</protein>
<organism evidence="2 3">
    <name type="scientific">Hucho hucho</name>
    <name type="common">huchen</name>
    <dbReference type="NCBI Taxonomy" id="62062"/>
    <lineage>
        <taxon>Eukaryota</taxon>
        <taxon>Metazoa</taxon>
        <taxon>Chordata</taxon>
        <taxon>Craniata</taxon>
        <taxon>Vertebrata</taxon>
        <taxon>Euteleostomi</taxon>
        <taxon>Actinopterygii</taxon>
        <taxon>Neopterygii</taxon>
        <taxon>Teleostei</taxon>
        <taxon>Protacanthopterygii</taxon>
        <taxon>Salmoniformes</taxon>
        <taxon>Salmonidae</taxon>
        <taxon>Salmoninae</taxon>
        <taxon>Hucho</taxon>
    </lineage>
</organism>
<dbReference type="GeneTree" id="ENSGT01010000229213"/>
<reference evidence="2" key="2">
    <citation type="submission" date="2025-08" db="UniProtKB">
        <authorList>
            <consortium name="Ensembl"/>
        </authorList>
    </citation>
    <scope>IDENTIFICATION</scope>
</reference>
<name>A0A4W5NY53_9TELE</name>
<sequence>MRQQNENASDRIYGAAKSWVKNLPYLHRLLPKRPTACTTCKVNVTSGSISRGQAGSLTAVWWSIRRTASPWLFSHPVEYFRRGVPLLDRDNLGLVLLLHPTGPFSPEACVCVWPTHTSFITPGMGTLCWPSWLCCWQRSEQCPATLTAALVSSSSMGTCAGVREGGESQMLTFPIWPHSLGVTQQCQYETPPTDVDGGISNLSVQDFEVQAMATMNRGSIAQAKAAAAGQTGPGGTDRPRAQLL</sequence>
<reference evidence="3" key="1">
    <citation type="submission" date="2018-06" db="EMBL/GenBank/DDBJ databases">
        <title>Genome assembly of Danube salmon.</title>
        <authorList>
            <person name="Macqueen D.J."/>
            <person name="Gundappa M.K."/>
        </authorList>
    </citation>
    <scope>NUCLEOTIDE SEQUENCE [LARGE SCALE GENOMIC DNA]</scope>
</reference>
<keyword evidence="3" id="KW-1185">Reference proteome</keyword>
<evidence type="ECO:0000313" key="2">
    <source>
        <dbReference type="Ensembl" id="ENSHHUP00000057251.1"/>
    </source>
</evidence>
<dbReference type="Ensembl" id="ENSHHUT00000059216.1">
    <property type="protein sequence ID" value="ENSHHUP00000057251.1"/>
    <property type="gene ID" value="ENSHHUG00000034148.1"/>
</dbReference>
<feature type="region of interest" description="Disordered" evidence="1">
    <location>
        <begin position="224"/>
        <end position="244"/>
    </location>
</feature>
<accession>A0A4W5NY53</accession>
<evidence type="ECO:0000313" key="3">
    <source>
        <dbReference type="Proteomes" id="UP000314982"/>
    </source>
</evidence>
<dbReference type="Proteomes" id="UP000314982">
    <property type="component" value="Unassembled WGS sequence"/>
</dbReference>
<evidence type="ECO:0000256" key="1">
    <source>
        <dbReference type="SAM" id="MobiDB-lite"/>
    </source>
</evidence>
<dbReference type="AlphaFoldDB" id="A0A4W5NY53"/>
<dbReference type="STRING" id="62062.ENSHHUP00000057251"/>
<proteinExistence type="predicted"/>